<keyword evidence="11" id="KW-0865">Zymogen</keyword>
<dbReference type="PROSITE" id="PS01122">
    <property type="entry name" value="CASPASE_CYS"/>
    <property type="match status" value="1"/>
</dbReference>
<evidence type="ECO:0000313" key="20">
    <source>
        <dbReference type="EMBL" id="KAK6167945.1"/>
    </source>
</evidence>
<feature type="domain" description="Caspase family p20" evidence="18">
    <location>
        <begin position="332"/>
        <end position="464"/>
    </location>
</feature>
<feature type="domain" description="CARD" evidence="19">
    <location>
        <begin position="8"/>
        <end position="91"/>
    </location>
</feature>
<protein>
    <recommendedName>
        <fullName evidence="15">Caspase-8</fullName>
        <ecNumber evidence="14">3.4.22.61</ecNumber>
    </recommendedName>
</protein>
<proteinExistence type="inferred from homology"/>
<comment type="subcellular location">
    <subcellularLocation>
        <location evidence="2">Cytoplasm</location>
    </subcellularLocation>
    <subcellularLocation>
        <location evidence="1">Nucleus</location>
    </subcellularLocation>
</comment>
<keyword evidence="6" id="KW-0645">Protease</keyword>
<keyword evidence="7" id="KW-0053">Apoptosis</keyword>
<dbReference type="Proteomes" id="UP001347796">
    <property type="component" value="Unassembled WGS sequence"/>
</dbReference>
<evidence type="ECO:0000256" key="11">
    <source>
        <dbReference type="ARBA" id="ARBA00023145"/>
    </source>
</evidence>
<evidence type="ECO:0000256" key="8">
    <source>
        <dbReference type="ARBA" id="ARBA00022737"/>
    </source>
</evidence>
<evidence type="ECO:0000256" key="1">
    <source>
        <dbReference type="ARBA" id="ARBA00004123"/>
    </source>
</evidence>
<evidence type="ECO:0000256" key="10">
    <source>
        <dbReference type="ARBA" id="ARBA00022807"/>
    </source>
</evidence>
<keyword evidence="12" id="KW-0539">Nucleus</keyword>
<evidence type="ECO:0000256" key="12">
    <source>
        <dbReference type="ARBA" id="ARBA00023242"/>
    </source>
</evidence>
<dbReference type="InterPro" id="IPR011600">
    <property type="entry name" value="Pept_C14_caspase"/>
</dbReference>
<dbReference type="PANTHER" id="PTHR48169">
    <property type="entry name" value="DED DOMAIN-CONTAINING PROTEIN"/>
    <property type="match status" value="1"/>
</dbReference>
<dbReference type="GO" id="GO:0051604">
    <property type="term" value="P:protein maturation"/>
    <property type="evidence" value="ECO:0007669"/>
    <property type="project" value="UniProtKB-ARBA"/>
</dbReference>
<sequence>MPYIKGKLPDEQYDKIQSNYIKLVADIKYDPMGLARSLFRYRVFDDDDLEKIKREERRHDGGKTDAAAKLLEILLNCGSMAYENFIKALDDNRYVNALVRLEPDLKRGDEDSSISDGPLSRGTGIFQVGSIPRIQENIRTFTHLDSIIPNPLLVQLSYQLPNDKEKITKLGDGFGFKNETINRIFQQHQSRPEMAILTIFINWLSSSCSGKSKNEIIDEFIRIFHECGMTELSDKLSEVLHRSPETEPQHIPSTGSEYSKVGKEDIHIAGVENQEKHKNISVTSGEARIVEPPAPNEDNHPDTVMRDVEAIQNLSIQNLSIQQPCYRMDRKPRGFCIIINNEKFEHDTKDNGSRYMEDREGSSIDRDRLIETFDKLSFKVEPYDNLPAGEMARKITHFALNEDHTNYDCFAVVILSHGTRDNIYGSDGKPVAIRDLTGPLRPLTCPSLGGKPKLFFIQACQGQESQQGFAYKSDTVAENNIDKNTPTGGEVIPNEADFLLGMATIPGFLSYRETTAGSWYITKLCETLNKYASHLDILGLLTVVNNEVGQANADLDGGRYKQSPAPLYTLRKKLIFQ</sequence>
<evidence type="ECO:0000256" key="5">
    <source>
        <dbReference type="ARBA" id="ARBA00022553"/>
    </source>
</evidence>
<keyword evidence="9" id="KW-0378">Hydrolase</keyword>
<keyword evidence="5" id="KW-0597">Phosphoprotein</keyword>
<organism evidence="20 21">
    <name type="scientific">Patella caerulea</name>
    <name type="common">Rayed Mediterranean limpet</name>
    <dbReference type="NCBI Taxonomy" id="87958"/>
    <lineage>
        <taxon>Eukaryota</taxon>
        <taxon>Metazoa</taxon>
        <taxon>Spiralia</taxon>
        <taxon>Lophotrochozoa</taxon>
        <taxon>Mollusca</taxon>
        <taxon>Gastropoda</taxon>
        <taxon>Patellogastropoda</taxon>
        <taxon>Patelloidea</taxon>
        <taxon>Patellidae</taxon>
        <taxon>Patella</taxon>
    </lineage>
</organism>
<dbReference type="GO" id="GO:0006915">
    <property type="term" value="P:apoptotic process"/>
    <property type="evidence" value="ECO:0007669"/>
    <property type="project" value="UniProtKB-KW"/>
</dbReference>
<comment type="catalytic activity">
    <reaction evidence="13">
        <text>Strict requirement for Asp at position P1 and has a preferred cleavage sequence of (Leu/Asp/Val)-Glu-Thr-Asp-|-(Gly/Ser/Ala).</text>
        <dbReference type="EC" id="3.4.22.61"/>
    </reaction>
</comment>
<dbReference type="PANTHER" id="PTHR48169:SF7">
    <property type="entry name" value="CASPASE 10"/>
    <property type="match status" value="1"/>
</dbReference>
<name>A0AAN8J4D6_PATCE</name>
<dbReference type="InterPro" id="IPR016129">
    <property type="entry name" value="Caspase_his_AS"/>
</dbReference>
<dbReference type="CDD" id="cd00032">
    <property type="entry name" value="CASc"/>
    <property type="match status" value="1"/>
</dbReference>
<dbReference type="Gene3D" id="1.10.533.10">
    <property type="entry name" value="Death Domain, Fas"/>
    <property type="match status" value="1"/>
</dbReference>
<dbReference type="Pfam" id="PF00619">
    <property type="entry name" value="CARD"/>
    <property type="match status" value="1"/>
</dbReference>
<evidence type="ECO:0000259" key="17">
    <source>
        <dbReference type="PROSITE" id="PS50207"/>
    </source>
</evidence>
<dbReference type="PROSITE" id="PS50207">
    <property type="entry name" value="CASPASE_P10"/>
    <property type="match status" value="1"/>
</dbReference>
<evidence type="ECO:0000313" key="21">
    <source>
        <dbReference type="Proteomes" id="UP001347796"/>
    </source>
</evidence>
<dbReference type="InterPro" id="IPR029030">
    <property type="entry name" value="Caspase-like_dom_sf"/>
</dbReference>
<evidence type="ECO:0000256" key="13">
    <source>
        <dbReference type="ARBA" id="ARBA00051626"/>
    </source>
</evidence>
<dbReference type="GO" id="GO:0032991">
    <property type="term" value="C:protein-containing complex"/>
    <property type="evidence" value="ECO:0007669"/>
    <property type="project" value="UniProtKB-ARBA"/>
</dbReference>
<evidence type="ECO:0000259" key="19">
    <source>
        <dbReference type="PROSITE" id="PS50209"/>
    </source>
</evidence>
<evidence type="ECO:0000256" key="15">
    <source>
        <dbReference type="ARBA" id="ARBA00068172"/>
    </source>
</evidence>
<keyword evidence="4" id="KW-0963">Cytoplasm</keyword>
<keyword evidence="21" id="KW-1185">Reference proteome</keyword>
<dbReference type="Pfam" id="PF00656">
    <property type="entry name" value="Peptidase_C14"/>
    <property type="match status" value="1"/>
</dbReference>
<dbReference type="EMBL" id="JAZGQO010000018">
    <property type="protein sequence ID" value="KAK6167945.1"/>
    <property type="molecule type" value="Genomic_DNA"/>
</dbReference>
<evidence type="ECO:0000256" key="9">
    <source>
        <dbReference type="ARBA" id="ARBA00022801"/>
    </source>
</evidence>
<keyword evidence="8" id="KW-0677">Repeat</keyword>
<dbReference type="InterPro" id="IPR001315">
    <property type="entry name" value="CARD"/>
</dbReference>
<dbReference type="SMART" id="SM00115">
    <property type="entry name" value="CASc"/>
    <property type="match status" value="1"/>
</dbReference>
<dbReference type="Gene3D" id="3.40.50.1460">
    <property type="match status" value="1"/>
</dbReference>
<dbReference type="InterPro" id="IPR011029">
    <property type="entry name" value="DEATH-like_dom_sf"/>
</dbReference>
<dbReference type="AlphaFoldDB" id="A0AAN8J4D6"/>
<dbReference type="GO" id="GO:0005886">
    <property type="term" value="C:plasma membrane"/>
    <property type="evidence" value="ECO:0007669"/>
    <property type="project" value="UniProtKB-ARBA"/>
</dbReference>
<feature type="domain" description="Caspase family p10" evidence="17">
    <location>
        <begin position="492"/>
        <end position="577"/>
    </location>
</feature>
<evidence type="ECO:0000256" key="16">
    <source>
        <dbReference type="RuleBase" id="RU003971"/>
    </source>
</evidence>
<dbReference type="CDD" id="cd01671">
    <property type="entry name" value="CARD"/>
    <property type="match status" value="1"/>
</dbReference>
<evidence type="ECO:0000256" key="4">
    <source>
        <dbReference type="ARBA" id="ARBA00022490"/>
    </source>
</evidence>
<evidence type="ECO:0000256" key="2">
    <source>
        <dbReference type="ARBA" id="ARBA00004496"/>
    </source>
</evidence>
<accession>A0AAN8J4D6</accession>
<evidence type="ECO:0000256" key="7">
    <source>
        <dbReference type="ARBA" id="ARBA00022703"/>
    </source>
</evidence>
<dbReference type="InterPro" id="IPR001309">
    <property type="entry name" value="Pept_C14_p20"/>
</dbReference>
<dbReference type="SUPFAM" id="SSF47986">
    <property type="entry name" value="DEATH domain"/>
    <property type="match status" value="1"/>
</dbReference>
<dbReference type="FunFam" id="3.40.50.1460:FF:000008">
    <property type="entry name" value="caspase-8 isoform X1"/>
    <property type="match status" value="1"/>
</dbReference>
<evidence type="ECO:0000259" key="18">
    <source>
        <dbReference type="PROSITE" id="PS50208"/>
    </source>
</evidence>
<dbReference type="PRINTS" id="PR00376">
    <property type="entry name" value="IL1BCENZYME"/>
</dbReference>
<evidence type="ECO:0000256" key="3">
    <source>
        <dbReference type="ARBA" id="ARBA00010134"/>
    </source>
</evidence>
<reference evidence="20 21" key="1">
    <citation type="submission" date="2024-01" db="EMBL/GenBank/DDBJ databases">
        <title>The genome of the rayed Mediterranean limpet Patella caerulea (Linnaeus, 1758).</title>
        <authorList>
            <person name="Anh-Thu Weber A."/>
            <person name="Halstead-Nussloch G."/>
        </authorList>
    </citation>
    <scope>NUCLEOTIDE SEQUENCE [LARGE SCALE GENOMIC DNA]</scope>
    <source>
        <strain evidence="20">AATW-2023a</strain>
        <tissue evidence="20">Whole specimen</tissue>
    </source>
</reference>
<dbReference type="GO" id="GO:0005737">
    <property type="term" value="C:cytoplasm"/>
    <property type="evidence" value="ECO:0007669"/>
    <property type="project" value="UniProtKB-SubCell"/>
</dbReference>
<dbReference type="PROSITE" id="PS50208">
    <property type="entry name" value="CASPASE_P20"/>
    <property type="match status" value="1"/>
</dbReference>
<dbReference type="InterPro" id="IPR015917">
    <property type="entry name" value="Pept_C14A"/>
</dbReference>
<dbReference type="EC" id="3.4.22.61" evidence="14"/>
<comment type="caution">
    <text evidence="20">The sequence shown here is derived from an EMBL/GenBank/DDBJ whole genome shotgun (WGS) entry which is preliminary data.</text>
</comment>
<dbReference type="GO" id="GO:0004197">
    <property type="term" value="F:cysteine-type endopeptidase activity"/>
    <property type="evidence" value="ECO:0007669"/>
    <property type="project" value="InterPro"/>
</dbReference>
<dbReference type="InterPro" id="IPR033139">
    <property type="entry name" value="Caspase_cys_AS"/>
</dbReference>
<dbReference type="GO" id="GO:0042981">
    <property type="term" value="P:regulation of apoptotic process"/>
    <property type="evidence" value="ECO:0007669"/>
    <property type="project" value="InterPro"/>
</dbReference>
<comment type="similarity">
    <text evidence="3 16">Belongs to the peptidase C14A family.</text>
</comment>
<gene>
    <name evidence="20" type="ORF">SNE40_021866</name>
</gene>
<dbReference type="PROSITE" id="PS01121">
    <property type="entry name" value="CASPASE_HIS"/>
    <property type="match status" value="1"/>
</dbReference>
<dbReference type="GO" id="GO:0005634">
    <property type="term" value="C:nucleus"/>
    <property type="evidence" value="ECO:0007669"/>
    <property type="project" value="UniProtKB-SubCell"/>
</dbReference>
<dbReference type="InterPro" id="IPR002138">
    <property type="entry name" value="Pept_C14_p10"/>
</dbReference>
<keyword evidence="10" id="KW-0788">Thiol protease</keyword>
<dbReference type="SUPFAM" id="SSF52129">
    <property type="entry name" value="Caspase-like"/>
    <property type="match status" value="1"/>
</dbReference>
<evidence type="ECO:0000256" key="14">
    <source>
        <dbReference type="ARBA" id="ARBA00066479"/>
    </source>
</evidence>
<dbReference type="GO" id="GO:0006508">
    <property type="term" value="P:proteolysis"/>
    <property type="evidence" value="ECO:0007669"/>
    <property type="project" value="UniProtKB-KW"/>
</dbReference>
<evidence type="ECO:0000256" key="6">
    <source>
        <dbReference type="ARBA" id="ARBA00022670"/>
    </source>
</evidence>
<dbReference type="PROSITE" id="PS50209">
    <property type="entry name" value="CARD"/>
    <property type="match status" value="1"/>
</dbReference>